<evidence type="ECO:0000313" key="1">
    <source>
        <dbReference type="EMBL" id="WXC78184.1"/>
    </source>
</evidence>
<gene>
    <name evidence="1" type="ORF">WDK88_32970</name>
</gene>
<reference evidence="1" key="1">
    <citation type="journal article" date="2021" name="Int. J. Syst. Evol. Microbiol.">
        <title>Bradyrhizobium septentrionale sp. nov. (sv. septentrionale) and Bradyrhizobium quebecense sp. nov. (sv. septentrionale) associated with legumes native to Canada possess rearranged symbiosis genes and numerous insertion sequences.</title>
        <authorList>
            <person name="Bromfield E.S.P."/>
            <person name="Cloutier S."/>
        </authorList>
    </citation>
    <scope>NUCLEOTIDE SEQUENCE</scope>
    <source>
        <strain evidence="1">5S5</strain>
    </source>
</reference>
<name>A0ABZ2NVM3_9BRAD</name>
<accession>A0ABZ2NVM3</accession>
<proteinExistence type="predicted"/>
<reference evidence="1" key="2">
    <citation type="submission" date="2024-03" db="EMBL/GenBank/DDBJ databases">
        <authorList>
            <person name="Bromfield E.S.P."/>
            <person name="Cloutier S."/>
        </authorList>
    </citation>
    <scope>NUCLEOTIDE SEQUENCE</scope>
    <source>
        <strain evidence="1">5S5</strain>
    </source>
</reference>
<dbReference type="EMBL" id="CP147711">
    <property type="protein sequence ID" value="WXC78184.1"/>
    <property type="molecule type" value="Genomic_DNA"/>
</dbReference>
<dbReference type="RefSeq" id="WP_165123033.1">
    <property type="nucleotide sequence ID" value="NZ_CP147708.1"/>
</dbReference>
<organism evidence="1 2">
    <name type="scientific">Bradyrhizobium septentrionale</name>
    <dbReference type="NCBI Taxonomy" id="1404411"/>
    <lineage>
        <taxon>Bacteria</taxon>
        <taxon>Pseudomonadati</taxon>
        <taxon>Pseudomonadota</taxon>
        <taxon>Alphaproteobacteria</taxon>
        <taxon>Hyphomicrobiales</taxon>
        <taxon>Nitrobacteraceae</taxon>
        <taxon>Bradyrhizobium</taxon>
    </lineage>
</organism>
<keyword evidence="2" id="KW-1185">Reference proteome</keyword>
<evidence type="ECO:0000313" key="2">
    <source>
        <dbReference type="Proteomes" id="UP001432046"/>
    </source>
</evidence>
<dbReference type="Proteomes" id="UP001432046">
    <property type="component" value="Chromosome"/>
</dbReference>
<sequence length="154" mass="16237">MQLLLGCAALFSFGWAEQGGISLSVESAQARVGRPLTPVSVAGVARRQNRRAAYYGAGVVGAGVAAVGTGAAIAATAAPNAWGNNNWGNNNWRGAYAAQTDPYFGQAHYVHRAYHGHSPYYGYSGWDDYSARNSIKGTPGGAIKLDDGQMYFCQ</sequence>
<protein>
    <submittedName>
        <fullName evidence="1">Uncharacterized protein</fullName>
    </submittedName>
</protein>